<comment type="caution">
    <text evidence="2">The sequence shown here is derived from an EMBL/GenBank/DDBJ whole genome shotgun (WGS) entry which is preliminary data.</text>
</comment>
<dbReference type="VEuPathDB" id="FungiDB:CLCR_01737"/>
<dbReference type="VEuPathDB" id="FungiDB:G647_03514"/>
<accession>A0A1C1CAR7</accession>
<feature type="compositionally biased region" description="Basic and acidic residues" evidence="1">
    <location>
        <begin position="110"/>
        <end position="125"/>
    </location>
</feature>
<feature type="compositionally biased region" description="Basic and acidic residues" evidence="1">
    <location>
        <begin position="16"/>
        <end position="25"/>
    </location>
</feature>
<feature type="compositionally biased region" description="Polar residues" evidence="1">
    <location>
        <begin position="84"/>
        <end position="101"/>
    </location>
</feature>
<reference evidence="3" key="1">
    <citation type="submission" date="2015-07" db="EMBL/GenBank/DDBJ databases">
        <authorList>
            <person name="Teixeira M.M."/>
            <person name="Souza R.C."/>
            <person name="Almeida L.G."/>
            <person name="Vicente V.A."/>
            <person name="de Hoog S."/>
            <person name="Bocca A.L."/>
            <person name="de Almeida S.R."/>
            <person name="Vasconcelos A.T."/>
            <person name="Felipe M.S."/>
        </authorList>
    </citation>
    <scope>NUCLEOTIDE SEQUENCE [LARGE SCALE GENOMIC DNA]</scope>
    <source>
        <strain evidence="3">KSF</strain>
    </source>
</reference>
<dbReference type="Proteomes" id="UP000094526">
    <property type="component" value="Unassembled WGS sequence"/>
</dbReference>
<feature type="region of interest" description="Disordered" evidence="1">
    <location>
        <begin position="1"/>
        <end position="168"/>
    </location>
</feature>
<feature type="compositionally biased region" description="Polar residues" evidence="1">
    <location>
        <begin position="1"/>
        <end position="14"/>
    </location>
</feature>
<dbReference type="AlphaFoldDB" id="A0A1C1CAR7"/>
<feature type="compositionally biased region" description="Basic and acidic residues" evidence="1">
    <location>
        <begin position="143"/>
        <end position="168"/>
    </location>
</feature>
<evidence type="ECO:0000313" key="2">
    <source>
        <dbReference type="EMBL" id="OCT45605.1"/>
    </source>
</evidence>
<dbReference type="EMBL" id="LGRB01000019">
    <property type="protein sequence ID" value="OCT45605.1"/>
    <property type="molecule type" value="Genomic_DNA"/>
</dbReference>
<protein>
    <submittedName>
        <fullName evidence="2">Uncharacterized protein</fullName>
    </submittedName>
</protein>
<feature type="compositionally biased region" description="Low complexity" evidence="1">
    <location>
        <begin position="32"/>
        <end position="45"/>
    </location>
</feature>
<keyword evidence="3" id="KW-1185">Reference proteome</keyword>
<evidence type="ECO:0000256" key="1">
    <source>
        <dbReference type="SAM" id="MobiDB-lite"/>
    </source>
</evidence>
<evidence type="ECO:0000313" key="3">
    <source>
        <dbReference type="Proteomes" id="UP000094526"/>
    </source>
</evidence>
<dbReference type="OrthoDB" id="4161327at2759"/>
<proteinExistence type="predicted"/>
<feature type="compositionally biased region" description="Polar residues" evidence="1">
    <location>
        <begin position="54"/>
        <end position="64"/>
    </location>
</feature>
<name>A0A1C1CAR7_9EURO</name>
<gene>
    <name evidence="2" type="ORF">CLCR_01737</name>
</gene>
<organism evidence="2 3">
    <name type="scientific">Cladophialophora carrionii</name>
    <dbReference type="NCBI Taxonomy" id="86049"/>
    <lineage>
        <taxon>Eukaryota</taxon>
        <taxon>Fungi</taxon>
        <taxon>Dikarya</taxon>
        <taxon>Ascomycota</taxon>
        <taxon>Pezizomycotina</taxon>
        <taxon>Eurotiomycetes</taxon>
        <taxon>Chaetothyriomycetidae</taxon>
        <taxon>Chaetothyriales</taxon>
        <taxon>Herpotrichiellaceae</taxon>
        <taxon>Cladophialophora</taxon>
    </lineage>
</organism>
<sequence length="168" mass="18095">MASAQDIQSLSQLETPKYKAEEGKSDATLMDTTPTTTPKPAFTTPSRASRAKAPNSTGKKSTGSGKRDRRGRMIISDTEMASEAETTSGSEAQISPTPRSTRTLRARKARVTETTKPEDSDKELDAGAEDYGSGGSDGEYNFEEEKKKKAAKKAKEAKLAARRASRSE</sequence>